<feature type="chain" id="PRO_5002489319" description="Glycosyl hydrolase family 95 N-terminal domain-containing protein" evidence="1">
    <location>
        <begin position="20"/>
        <end position="765"/>
    </location>
</feature>
<dbReference type="Proteomes" id="UP000033047">
    <property type="component" value="Unassembled WGS sequence"/>
</dbReference>
<dbReference type="Pfam" id="PF21307">
    <property type="entry name" value="Glyco_hydro_95_C"/>
    <property type="match status" value="1"/>
</dbReference>
<protein>
    <recommendedName>
        <fullName evidence="6">Glycosyl hydrolase family 95 N-terminal domain-containing protein</fullName>
    </recommendedName>
</protein>
<evidence type="ECO:0000313" key="5">
    <source>
        <dbReference type="Proteomes" id="UP000033047"/>
    </source>
</evidence>
<feature type="domain" description="Alpha fucosidase A-like C-terminal" evidence="2">
    <location>
        <begin position="664"/>
        <end position="753"/>
    </location>
</feature>
<dbReference type="InterPro" id="IPR049053">
    <property type="entry name" value="AFCA-like_C"/>
</dbReference>
<evidence type="ECO:0000259" key="3">
    <source>
        <dbReference type="Pfam" id="PF22124"/>
    </source>
</evidence>
<dbReference type="EMBL" id="AQHV01000014">
    <property type="protein sequence ID" value="KKB53759.1"/>
    <property type="molecule type" value="Genomic_DNA"/>
</dbReference>
<dbReference type="InterPro" id="IPR054363">
    <property type="entry name" value="GH95_cat"/>
</dbReference>
<dbReference type="SUPFAM" id="SSF48208">
    <property type="entry name" value="Six-hairpin glycosidases"/>
    <property type="match status" value="1"/>
</dbReference>
<evidence type="ECO:0000313" key="4">
    <source>
        <dbReference type="EMBL" id="KKB53759.1"/>
    </source>
</evidence>
<evidence type="ECO:0008006" key="6">
    <source>
        <dbReference type="Google" id="ProtNLM"/>
    </source>
</evidence>
<dbReference type="Gene3D" id="1.50.10.10">
    <property type="match status" value="1"/>
</dbReference>
<dbReference type="PANTHER" id="PTHR31084">
    <property type="entry name" value="ALPHA-L-FUCOSIDASE 2"/>
    <property type="match status" value="1"/>
</dbReference>
<organism evidence="4 5">
    <name type="scientific">Parabacteroides goldsteinii DSM 19448 = WAL 12034</name>
    <dbReference type="NCBI Taxonomy" id="927665"/>
    <lineage>
        <taxon>Bacteria</taxon>
        <taxon>Pseudomonadati</taxon>
        <taxon>Bacteroidota</taxon>
        <taxon>Bacteroidia</taxon>
        <taxon>Bacteroidales</taxon>
        <taxon>Tannerellaceae</taxon>
        <taxon>Parabacteroides</taxon>
    </lineage>
</organism>
<gene>
    <name evidence="4" type="ORF">HMPREF1535_03307</name>
</gene>
<feature type="domain" description="Glycosyl hydrolase family 95 catalytic" evidence="3">
    <location>
        <begin position="308"/>
        <end position="662"/>
    </location>
</feature>
<keyword evidence="1" id="KW-0732">Signal</keyword>
<proteinExistence type="predicted"/>
<dbReference type="GO" id="GO:0005975">
    <property type="term" value="P:carbohydrate metabolic process"/>
    <property type="evidence" value="ECO:0007669"/>
    <property type="project" value="InterPro"/>
</dbReference>
<dbReference type="RefSeq" id="WP_046146833.1">
    <property type="nucleotide sequence ID" value="NZ_KQ033913.1"/>
</dbReference>
<dbReference type="AlphaFoldDB" id="A0A0F5J7K0"/>
<dbReference type="Pfam" id="PF22124">
    <property type="entry name" value="Glyco_hydro_95_cat"/>
    <property type="match status" value="1"/>
</dbReference>
<feature type="signal peptide" evidence="1">
    <location>
        <begin position="1"/>
        <end position="19"/>
    </location>
</feature>
<reference evidence="4 5" key="1">
    <citation type="submission" date="2013-04" db="EMBL/GenBank/DDBJ databases">
        <title>The Genome Sequence of Parabacteroides goldsteinii DSM 19448.</title>
        <authorList>
            <consortium name="The Broad Institute Genomics Platform"/>
            <person name="Earl A."/>
            <person name="Ward D."/>
            <person name="Feldgarden M."/>
            <person name="Gevers D."/>
            <person name="Martens E."/>
            <person name="Sakamoto M."/>
            <person name="Benno Y."/>
            <person name="Song Y."/>
            <person name="Liu C."/>
            <person name="Lee J."/>
            <person name="Bolanos M."/>
            <person name="Vaisanen M.L."/>
            <person name="Finegold S.M."/>
            <person name="Walker B."/>
            <person name="Young S."/>
            <person name="Zeng Q."/>
            <person name="Gargeya S."/>
            <person name="Fitzgerald M."/>
            <person name="Haas B."/>
            <person name="Abouelleil A."/>
            <person name="Allen A.W."/>
            <person name="Alvarado L."/>
            <person name="Arachchi H.M."/>
            <person name="Berlin A.M."/>
            <person name="Chapman S.B."/>
            <person name="Gainer-Dewar J."/>
            <person name="Goldberg J."/>
            <person name="Griggs A."/>
            <person name="Gujja S."/>
            <person name="Hansen M."/>
            <person name="Howarth C."/>
            <person name="Imamovic A."/>
            <person name="Ireland A."/>
            <person name="Larimer J."/>
            <person name="McCowan C."/>
            <person name="Murphy C."/>
            <person name="Pearson M."/>
            <person name="Poon T.W."/>
            <person name="Priest M."/>
            <person name="Roberts A."/>
            <person name="Saif S."/>
            <person name="Shea T."/>
            <person name="Sisk P."/>
            <person name="Sykes S."/>
            <person name="Wortman J."/>
            <person name="Nusbaum C."/>
            <person name="Birren B."/>
        </authorList>
    </citation>
    <scope>NUCLEOTIDE SEQUENCE [LARGE SCALE GENOMIC DNA]</scope>
    <source>
        <strain evidence="4 5">DSM 19448</strain>
    </source>
</reference>
<dbReference type="HOGENOM" id="CLU_014621_0_0_10"/>
<accession>A0A0F5J7K0</accession>
<name>A0A0F5J7K0_9BACT</name>
<dbReference type="InterPro" id="IPR012341">
    <property type="entry name" value="6hp_glycosidase-like_sf"/>
</dbReference>
<dbReference type="STRING" id="927665.HMPREF1535_03307"/>
<dbReference type="PANTHER" id="PTHR31084:SF0">
    <property type="entry name" value="ALPHA-L-FUCOSIDASE 2"/>
    <property type="match status" value="1"/>
</dbReference>
<evidence type="ECO:0000259" key="2">
    <source>
        <dbReference type="Pfam" id="PF21307"/>
    </source>
</evidence>
<dbReference type="GO" id="GO:0004560">
    <property type="term" value="F:alpha-L-fucosidase activity"/>
    <property type="evidence" value="ECO:0007669"/>
    <property type="project" value="TreeGrafter"/>
</dbReference>
<dbReference type="PATRIC" id="fig|927665.4.peg.3399"/>
<evidence type="ECO:0000256" key="1">
    <source>
        <dbReference type="SAM" id="SignalP"/>
    </source>
</evidence>
<comment type="caution">
    <text evidence="4">The sequence shown here is derived from an EMBL/GenBank/DDBJ whole genome shotgun (WGS) entry which is preliminary data.</text>
</comment>
<dbReference type="InterPro" id="IPR008928">
    <property type="entry name" value="6-hairpin_glycosidase_sf"/>
</dbReference>
<sequence length="765" mass="86730">MKKNLLLALSVWLLTSCNAGIDLPVRPSDSDLQFSDLAKTWDEGMPLGNATVGALVWQRDSALRLSLDRIDLWDLRPMDSISGPNNRFAWVREQVKKKDYLPVQQKYDHPYDRQPAPSKIPGAALEFSLEELGSPSDVRLYLNDALCEATWDNGTTLKTFVHATEPVGWFVFENLPSSITPTLISPKYSTGGDKAGNSVEGQDLRRLGYKQGTIDEDANQIAYHQEGWNGFSYDVNVRWEQKGKTLYGVWSVTSSLESDKATEKTQEAMTRGVNQDYQSHLNFWKNYWAQSSVTLPDPVLQKQYDNEMYKYGSATRENSYPISLQAVWTADNGKLPPWKGDYHHDLNTQLSYWPTYTGNHLTEGLGYLNTLWNQRDVYKEYTRQYFETDGMNVPGVCTLLGVPMGGWIQYSMSQTAGAWLAQHFYLHWKYSMDRDFLKDRAYPFLKDVATYLEQISVVDAQSVRKLTMSSSPEIYDNSINAWFKDMTNYDLALMKFAFSAASELAGELEIPEEAAHWKKLNEQLPELDVDKDGALTFAKGFSYDQSHRHFSHAMAIHPLGLLDWNQGEKSQQIIKATIKKLQDYGPDYWTGYSYSWFGNMKARAFDGDGAARELRTFAECFCLRNTFHANGDQTKTGKSKFTYRPFTLEGNFAFAAGIQEMLLQSHTGIIRVFPAIPSDWSNVSFDNLRAMGAFLISAEKQNGKITKLRIYPEQGGTLRLASPFGTDEAVVTGNAGDVTNEDGILSFETRKGEWVDIKPADHRIE</sequence>
<dbReference type="PROSITE" id="PS51257">
    <property type="entry name" value="PROKAR_LIPOPROTEIN"/>
    <property type="match status" value="1"/>
</dbReference>